<evidence type="ECO:0000256" key="1">
    <source>
        <dbReference type="SAM" id="Coils"/>
    </source>
</evidence>
<reference evidence="3" key="1">
    <citation type="submission" date="2022-11" db="EMBL/GenBank/DDBJ databases">
        <authorList>
            <person name="Petersen C."/>
        </authorList>
    </citation>
    <scope>NUCLEOTIDE SEQUENCE</scope>
    <source>
        <strain evidence="3">IBT 26290</strain>
    </source>
</reference>
<dbReference type="OrthoDB" id="5365739at2759"/>
<evidence type="ECO:0000256" key="2">
    <source>
        <dbReference type="SAM" id="MobiDB-lite"/>
    </source>
</evidence>
<proteinExistence type="predicted"/>
<organism evidence="3 4">
    <name type="scientific">Penicillium canariense</name>
    <dbReference type="NCBI Taxonomy" id="189055"/>
    <lineage>
        <taxon>Eukaryota</taxon>
        <taxon>Fungi</taxon>
        <taxon>Dikarya</taxon>
        <taxon>Ascomycota</taxon>
        <taxon>Pezizomycotina</taxon>
        <taxon>Eurotiomycetes</taxon>
        <taxon>Eurotiomycetidae</taxon>
        <taxon>Eurotiales</taxon>
        <taxon>Aspergillaceae</taxon>
        <taxon>Penicillium</taxon>
    </lineage>
</organism>
<gene>
    <name evidence="3" type="ORF">N7482_005319</name>
</gene>
<feature type="coiled-coil region" evidence="1">
    <location>
        <begin position="267"/>
        <end position="295"/>
    </location>
</feature>
<evidence type="ECO:0000313" key="3">
    <source>
        <dbReference type="EMBL" id="KAJ5166538.1"/>
    </source>
</evidence>
<dbReference type="AlphaFoldDB" id="A0A9W9LNB9"/>
<evidence type="ECO:0000313" key="4">
    <source>
        <dbReference type="Proteomes" id="UP001149163"/>
    </source>
</evidence>
<keyword evidence="4" id="KW-1185">Reference proteome</keyword>
<reference evidence="3" key="2">
    <citation type="journal article" date="2023" name="IMA Fungus">
        <title>Comparative genomic study of the Penicillium genus elucidates a diverse pangenome and 15 lateral gene transfer events.</title>
        <authorList>
            <person name="Petersen C."/>
            <person name="Sorensen T."/>
            <person name="Nielsen M.R."/>
            <person name="Sondergaard T.E."/>
            <person name="Sorensen J.L."/>
            <person name="Fitzpatrick D.A."/>
            <person name="Frisvad J.C."/>
            <person name="Nielsen K.L."/>
        </authorList>
    </citation>
    <scope>NUCLEOTIDE SEQUENCE</scope>
    <source>
        <strain evidence="3">IBT 26290</strain>
    </source>
</reference>
<feature type="region of interest" description="Disordered" evidence="2">
    <location>
        <begin position="82"/>
        <end position="183"/>
    </location>
</feature>
<dbReference type="RefSeq" id="XP_056542999.1">
    <property type="nucleotide sequence ID" value="XM_056687444.1"/>
</dbReference>
<comment type="caution">
    <text evidence="3">The sequence shown here is derived from an EMBL/GenBank/DDBJ whole genome shotgun (WGS) entry which is preliminary data.</text>
</comment>
<dbReference type="EMBL" id="JAPQKN010000003">
    <property type="protein sequence ID" value="KAJ5166538.1"/>
    <property type="molecule type" value="Genomic_DNA"/>
</dbReference>
<dbReference type="GeneID" id="81426620"/>
<dbReference type="Proteomes" id="UP001149163">
    <property type="component" value="Unassembled WGS sequence"/>
</dbReference>
<keyword evidence="1" id="KW-0175">Coiled coil</keyword>
<sequence>MIRSQLSQLLRHGDRACLGLSTPIRHFSVSYAAASEGQSPPSGMLPTPLPRRHTADVLTPAAFKPELGCFFPSIANCTRWTAQTGPKQRPAAPPRKPRPSNRPPGPGAQNKGRPAKVIDARSLAAPRASGEPPKIIRNPRLRNRTSNQPQGRKPKPGAAKASQKGRRQNRTRRSENEVDDDEAAQAAAIKQIELEQVVKARPVPVRYEPRDIDFSTLQKTWPSLPTDANARSAAILEKLSSLSGRFANGYIPPHELGRRLWKGQSVLFESEAEKAEALEEVKRLAQAQADKMSQRKGEPVEPRDVKFKAVSADDTKTLLETIAQGKYPALEADKDQPAVMGDVLRNLRNNATYQTAGKRPQFLAKVESLLASSRVKRT</sequence>
<name>A0A9W9LNB9_9EURO</name>
<protein>
    <submittedName>
        <fullName evidence="3">Uncharacterized protein</fullName>
    </submittedName>
</protein>
<accession>A0A9W9LNB9</accession>